<dbReference type="CAZy" id="GH132">
    <property type="family name" value="Glycoside Hydrolase Family 132"/>
</dbReference>
<gene>
    <name evidence="1" type="ORF">EC1118_1J11_0672g</name>
</gene>
<proteinExistence type="predicted"/>
<dbReference type="EMBL" id="FN393075">
    <property type="protein sequence ID" value="CAY80616.2"/>
    <property type="molecule type" value="Genomic_DNA"/>
</dbReference>
<dbReference type="Proteomes" id="UP000000286">
    <property type="component" value="Chromosome X"/>
</dbReference>
<organism evidence="1 2">
    <name type="scientific">Saccharomyces cerevisiae (strain Lalvin EC1118 / Prise de mousse)</name>
    <name type="common">Baker's yeast</name>
    <dbReference type="NCBI Taxonomy" id="643680"/>
    <lineage>
        <taxon>Eukaryota</taxon>
        <taxon>Fungi</taxon>
        <taxon>Dikarya</taxon>
        <taxon>Ascomycota</taxon>
        <taxon>Saccharomycotina</taxon>
        <taxon>Saccharomycetes</taxon>
        <taxon>Saccharomycetales</taxon>
        <taxon>Saccharomycetaceae</taxon>
        <taxon>Saccharomyces</taxon>
    </lineage>
</organism>
<dbReference type="HOGENOM" id="CLU_2028522_0_0_1"/>
<accession>C8ZB50</accession>
<evidence type="ECO:0000313" key="2">
    <source>
        <dbReference type="Proteomes" id="UP000000286"/>
    </source>
</evidence>
<protein>
    <submittedName>
        <fullName evidence="1">EC1118_1J11_0672p</fullName>
    </submittedName>
</protein>
<name>C8ZB50_YEAS8</name>
<dbReference type="AlphaFoldDB" id="C8ZB50"/>
<sequence>MYKEINGKDKKNYLLQIAITIKVQDFLWDRKRETSPKYACLVNYDDVEGGGEDILVDADDNANAFFCFFLRIILSMYEFMNSLTLCLFSLVKSSGGALEESFLSSFVVRIFTMSLAHCLMFS</sequence>
<evidence type="ECO:0000313" key="1">
    <source>
        <dbReference type="EMBL" id="CAY80616.2"/>
    </source>
</evidence>
<reference evidence="1 2" key="1">
    <citation type="journal article" date="2009" name="Proc. Natl. Acad. Sci. U.S.A.">
        <title>Eukaryote-to-eukaryote gene transfer events revealed by the genome sequence of the wine yeast Saccharomyces cerevisiae EC1118.</title>
        <authorList>
            <person name="Novo M."/>
            <person name="Bigey F."/>
            <person name="Beyne E."/>
            <person name="Galeote V."/>
            <person name="Gavory F."/>
            <person name="Mallet S."/>
            <person name="Cambot B."/>
            <person name="Legras J.L."/>
            <person name="Wincker P."/>
            <person name="Casaregola S."/>
            <person name="Dequin S."/>
        </authorList>
    </citation>
    <scope>NUCLEOTIDE SEQUENCE [LARGE SCALE GENOMIC DNA]</scope>
    <source>
        <strain evidence="2">Lalvin EC1118 / Prise de mousse</strain>
    </source>
</reference>